<sequence>MAVLDTGQGRFVCDGTTVVELGGEIDIATADQVFAALVTAASDGCVVVDLSDVEFIDASGVNALVGAMRTAVRAHHHLALAAPPAQLTRILDVLALHAVLPTHPDVDTALAAHRSMVPAPRRR</sequence>
<dbReference type="InterPro" id="IPR002645">
    <property type="entry name" value="STAS_dom"/>
</dbReference>
<evidence type="ECO:0000313" key="5">
    <source>
        <dbReference type="Proteomes" id="UP000572051"/>
    </source>
</evidence>
<comment type="similarity">
    <text evidence="1 2">Belongs to the anti-sigma-factor antagonist family.</text>
</comment>
<dbReference type="Pfam" id="PF01740">
    <property type="entry name" value="STAS"/>
    <property type="match status" value="1"/>
</dbReference>
<evidence type="ECO:0000259" key="3">
    <source>
        <dbReference type="PROSITE" id="PS50801"/>
    </source>
</evidence>
<dbReference type="PANTHER" id="PTHR33495:SF2">
    <property type="entry name" value="ANTI-SIGMA FACTOR ANTAGONIST TM_1081-RELATED"/>
    <property type="match status" value="1"/>
</dbReference>
<dbReference type="CDD" id="cd07043">
    <property type="entry name" value="STAS_anti-anti-sigma_factors"/>
    <property type="match status" value="1"/>
</dbReference>
<evidence type="ECO:0000256" key="2">
    <source>
        <dbReference type="RuleBase" id="RU003749"/>
    </source>
</evidence>
<protein>
    <recommendedName>
        <fullName evidence="2">Anti-sigma factor antagonist</fullName>
    </recommendedName>
</protein>
<dbReference type="GO" id="GO:0043856">
    <property type="term" value="F:anti-sigma factor antagonist activity"/>
    <property type="evidence" value="ECO:0007669"/>
    <property type="project" value="InterPro"/>
</dbReference>
<dbReference type="PANTHER" id="PTHR33495">
    <property type="entry name" value="ANTI-SIGMA FACTOR ANTAGONIST TM_1081-RELATED-RELATED"/>
    <property type="match status" value="1"/>
</dbReference>
<keyword evidence="5" id="KW-1185">Reference proteome</keyword>
<comment type="caution">
    <text evidence="4">The sequence shown here is derived from an EMBL/GenBank/DDBJ whole genome shotgun (WGS) entry which is preliminary data.</text>
</comment>
<dbReference type="Gene3D" id="3.30.750.24">
    <property type="entry name" value="STAS domain"/>
    <property type="match status" value="1"/>
</dbReference>
<dbReference type="SUPFAM" id="SSF52091">
    <property type="entry name" value="SpoIIaa-like"/>
    <property type="match status" value="1"/>
</dbReference>
<dbReference type="PROSITE" id="PS50801">
    <property type="entry name" value="STAS"/>
    <property type="match status" value="1"/>
</dbReference>
<dbReference type="InterPro" id="IPR003658">
    <property type="entry name" value="Anti-sigma_ant"/>
</dbReference>
<gene>
    <name evidence="4" type="ORF">HNR10_003925</name>
</gene>
<accession>A0A7Z0EPT3</accession>
<dbReference type="AlphaFoldDB" id="A0A7Z0EPT3"/>
<dbReference type="InterPro" id="IPR036513">
    <property type="entry name" value="STAS_dom_sf"/>
</dbReference>
<reference evidence="4 5" key="1">
    <citation type="submission" date="2020-07" db="EMBL/GenBank/DDBJ databases">
        <title>Sequencing the genomes of 1000 actinobacteria strains.</title>
        <authorList>
            <person name="Klenk H.-P."/>
        </authorList>
    </citation>
    <scope>NUCLEOTIDE SEQUENCE [LARGE SCALE GENOMIC DNA]</scope>
    <source>
        <strain evidence="4 5">DSM 44442</strain>
    </source>
</reference>
<dbReference type="NCBIfam" id="TIGR00377">
    <property type="entry name" value="ant_ant_sig"/>
    <property type="match status" value="1"/>
</dbReference>
<name>A0A7Z0EPT3_9ACTN</name>
<evidence type="ECO:0000256" key="1">
    <source>
        <dbReference type="ARBA" id="ARBA00009013"/>
    </source>
</evidence>
<dbReference type="EMBL" id="JACCFS010000001">
    <property type="protein sequence ID" value="NYJ36044.1"/>
    <property type="molecule type" value="Genomic_DNA"/>
</dbReference>
<dbReference type="Proteomes" id="UP000572051">
    <property type="component" value="Unassembled WGS sequence"/>
</dbReference>
<organism evidence="4 5">
    <name type="scientific">Nocardiopsis aegyptia</name>
    <dbReference type="NCBI Taxonomy" id="220378"/>
    <lineage>
        <taxon>Bacteria</taxon>
        <taxon>Bacillati</taxon>
        <taxon>Actinomycetota</taxon>
        <taxon>Actinomycetes</taxon>
        <taxon>Streptosporangiales</taxon>
        <taxon>Nocardiopsidaceae</taxon>
        <taxon>Nocardiopsis</taxon>
    </lineage>
</organism>
<feature type="domain" description="STAS" evidence="3">
    <location>
        <begin position="14"/>
        <end position="113"/>
    </location>
</feature>
<proteinExistence type="inferred from homology"/>
<dbReference type="RefSeq" id="WP_179825661.1">
    <property type="nucleotide sequence ID" value="NZ_JACCFS010000001.1"/>
</dbReference>
<evidence type="ECO:0000313" key="4">
    <source>
        <dbReference type="EMBL" id="NYJ36044.1"/>
    </source>
</evidence>